<accession>A0AAV5T8T0</accession>
<keyword evidence="1" id="KW-0732">Signal</keyword>
<reference evidence="2" key="1">
    <citation type="submission" date="2023-10" db="EMBL/GenBank/DDBJ databases">
        <title>Genome assembly of Pristionchus species.</title>
        <authorList>
            <person name="Yoshida K."/>
            <person name="Sommer R.J."/>
        </authorList>
    </citation>
    <scope>NUCLEOTIDE SEQUENCE</scope>
    <source>
        <strain evidence="2">RS0144</strain>
    </source>
</reference>
<evidence type="ECO:0000256" key="1">
    <source>
        <dbReference type="SAM" id="SignalP"/>
    </source>
</evidence>
<feature type="chain" id="PRO_5043327464" description="G protein-coupled receptor" evidence="1">
    <location>
        <begin position="18"/>
        <end position="133"/>
    </location>
</feature>
<evidence type="ECO:0000313" key="3">
    <source>
        <dbReference type="Proteomes" id="UP001432027"/>
    </source>
</evidence>
<keyword evidence="3" id="KW-1185">Reference proteome</keyword>
<dbReference type="Proteomes" id="UP001432027">
    <property type="component" value="Unassembled WGS sequence"/>
</dbReference>
<proteinExistence type="predicted"/>
<dbReference type="AlphaFoldDB" id="A0AAV5T8T0"/>
<comment type="caution">
    <text evidence="2">The sequence shown here is derived from an EMBL/GenBank/DDBJ whole genome shotgun (WGS) entry which is preliminary data.</text>
</comment>
<name>A0AAV5T8T0_9BILA</name>
<dbReference type="EMBL" id="BTSX01000003">
    <property type="protein sequence ID" value="GMS90533.1"/>
    <property type="molecule type" value="Genomic_DNA"/>
</dbReference>
<feature type="signal peptide" evidence="1">
    <location>
        <begin position="1"/>
        <end position="17"/>
    </location>
</feature>
<evidence type="ECO:0008006" key="4">
    <source>
        <dbReference type="Google" id="ProtNLM"/>
    </source>
</evidence>
<gene>
    <name evidence="2" type="ORF">PENTCL1PPCAC_12708</name>
</gene>
<evidence type="ECO:0000313" key="2">
    <source>
        <dbReference type="EMBL" id="GMS90533.1"/>
    </source>
</evidence>
<organism evidence="2 3">
    <name type="scientific">Pristionchus entomophagus</name>
    <dbReference type="NCBI Taxonomy" id="358040"/>
    <lineage>
        <taxon>Eukaryota</taxon>
        <taxon>Metazoa</taxon>
        <taxon>Ecdysozoa</taxon>
        <taxon>Nematoda</taxon>
        <taxon>Chromadorea</taxon>
        <taxon>Rhabditida</taxon>
        <taxon>Rhabditina</taxon>
        <taxon>Diplogasteromorpha</taxon>
        <taxon>Diplogasteroidea</taxon>
        <taxon>Neodiplogasteridae</taxon>
        <taxon>Pristionchus</taxon>
    </lineage>
</organism>
<protein>
    <recommendedName>
        <fullName evidence="4">G protein-coupled receptor</fullName>
    </recommendedName>
</protein>
<sequence>MRLVLFLFLIIFEVSDSLFLTFNIDIEQSSTELQQQQQRSPIFPKNTLVIYFICLVLKYRINQKTFEIRSETEWTSLRAFPLISPCSLGGARSLKAALINALPSVRKFVKVFVLSIHSPLLLLAKYSMMGLLS</sequence>